<feature type="compositionally biased region" description="Basic and acidic residues" evidence="1">
    <location>
        <begin position="50"/>
        <end position="62"/>
    </location>
</feature>
<dbReference type="InterPro" id="IPR027417">
    <property type="entry name" value="P-loop_NTPase"/>
</dbReference>
<sequence>MRANRLCRLQRDKHLLMNMELKFLETSARTNLNVEQVFFSIARDIKQRLAESDNKPEVERSRLTNQTKQLLKYR</sequence>
<feature type="compositionally biased region" description="Polar residues" evidence="1">
    <location>
        <begin position="63"/>
        <end position="74"/>
    </location>
</feature>
<evidence type="ECO:0000313" key="3">
    <source>
        <dbReference type="Proteomes" id="UP001222027"/>
    </source>
</evidence>
<gene>
    <name evidence="2" type="ORF">OPV22_029350</name>
</gene>
<dbReference type="Gene3D" id="3.40.50.300">
    <property type="entry name" value="P-loop containing nucleotide triphosphate hydrolases"/>
    <property type="match status" value="1"/>
</dbReference>
<accession>A0AAV8Q8Y7</accession>
<dbReference type="GO" id="GO:0005525">
    <property type="term" value="F:GTP binding"/>
    <property type="evidence" value="ECO:0007669"/>
    <property type="project" value="InterPro"/>
</dbReference>
<keyword evidence="3" id="KW-1185">Reference proteome</keyword>
<dbReference type="SUPFAM" id="SSF52540">
    <property type="entry name" value="P-loop containing nucleoside triphosphate hydrolases"/>
    <property type="match status" value="1"/>
</dbReference>
<dbReference type="Proteomes" id="UP001222027">
    <property type="component" value="Unassembled WGS sequence"/>
</dbReference>
<protein>
    <submittedName>
        <fullName evidence="2">Uncharacterized protein</fullName>
    </submittedName>
</protein>
<evidence type="ECO:0000313" key="2">
    <source>
        <dbReference type="EMBL" id="KAJ8466798.1"/>
    </source>
</evidence>
<proteinExistence type="predicted"/>
<dbReference type="EMBL" id="JAQQAF010000008">
    <property type="protein sequence ID" value="KAJ8466798.1"/>
    <property type="molecule type" value="Genomic_DNA"/>
</dbReference>
<name>A0AAV8Q8Y7_ENSVE</name>
<organism evidence="2 3">
    <name type="scientific">Ensete ventricosum</name>
    <name type="common">Abyssinian banana</name>
    <name type="synonym">Musa ensete</name>
    <dbReference type="NCBI Taxonomy" id="4639"/>
    <lineage>
        <taxon>Eukaryota</taxon>
        <taxon>Viridiplantae</taxon>
        <taxon>Streptophyta</taxon>
        <taxon>Embryophyta</taxon>
        <taxon>Tracheophyta</taxon>
        <taxon>Spermatophyta</taxon>
        <taxon>Magnoliopsida</taxon>
        <taxon>Liliopsida</taxon>
        <taxon>Zingiberales</taxon>
        <taxon>Musaceae</taxon>
        <taxon>Ensete</taxon>
    </lineage>
</organism>
<dbReference type="AlphaFoldDB" id="A0AAV8Q8Y7"/>
<feature type="region of interest" description="Disordered" evidence="1">
    <location>
        <begin position="50"/>
        <end position="74"/>
    </location>
</feature>
<evidence type="ECO:0000256" key="1">
    <source>
        <dbReference type="SAM" id="MobiDB-lite"/>
    </source>
</evidence>
<dbReference type="GO" id="GO:0003924">
    <property type="term" value="F:GTPase activity"/>
    <property type="evidence" value="ECO:0007669"/>
    <property type="project" value="InterPro"/>
</dbReference>
<dbReference type="InterPro" id="IPR001806">
    <property type="entry name" value="Small_GTPase"/>
</dbReference>
<comment type="caution">
    <text evidence="2">The sequence shown here is derived from an EMBL/GenBank/DDBJ whole genome shotgun (WGS) entry which is preliminary data.</text>
</comment>
<dbReference type="Pfam" id="PF00071">
    <property type="entry name" value="Ras"/>
    <property type="match status" value="1"/>
</dbReference>
<reference evidence="2 3" key="1">
    <citation type="submission" date="2022-12" db="EMBL/GenBank/DDBJ databases">
        <title>Chromosome-scale assembly of the Ensete ventricosum genome.</title>
        <authorList>
            <person name="Dussert Y."/>
            <person name="Stocks J."/>
            <person name="Wendawek A."/>
            <person name="Woldeyes F."/>
            <person name="Nichols R.A."/>
            <person name="Borrell J.S."/>
        </authorList>
    </citation>
    <scope>NUCLEOTIDE SEQUENCE [LARGE SCALE GENOMIC DNA]</scope>
    <source>
        <strain evidence="3">cv. Maze</strain>
        <tissue evidence="2">Seeds</tissue>
    </source>
</reference>